<keyword evidence="1" id="KW-0812">Transmembrane</keyword>
<keyword evidence="3" id="KW-1185">Reference proteome</keyword>
<evidence type="ECO:0000313" key="2">
    <source>
        <dbReference type="EMBL" id="GAA0372616.1"/>
    </source>
</evidence>
<dbReference type="EMBL" id="BAAABW010000028">
    <property type="protein sequence ID" value="GAA0372616.1"/>
    <property type="molecule type" value="Genomic_DNA"/>
</dbReference>
<comment type="caution">
    <text evidence="2">The sequence shown here is derived from an EMBL/GenBank/DDBJ whole genome shotgun (WGS) entry which is preliminary data.</text>
</comment>
<dbReference type="Proteomes" id="UP001500063">
    <property type="component" value="Unassembled WGS sequence"/>
</dbReference>
<evidence type="ECO:0000313" key="3">
    <source>
        <dbReference type="Proteomes" id="UP001500063"/>
    </source>
</evidence>
<keyword evidence="1" id="KW-0472">Membrane</keyword>
<keyword evidence="1" id="KW-1133">Transmembrane helix</keyword>
<feature type="transmembrane region" description="Helical" evidence="1">
    <location>
        <begin position="147"/>
        <end position="167"/>
    </location>
</feature>
<reference evidence="3" key="1">
    <citation type="journal article" date="2019" name="Int. J. Syst. Evol. Microbiol.">
        <title>The Global Catalogue of Microorganisms (GCM) 10K type strain sequencing project: providing services to taxonomists for standard genome sequencing and annotation.</title>
        <authorList>
            <consortium name="The Broad Institute Genomics Platform"/>
            <consortium name="The Broad Institute Genome Sequencing Center for Infectious Disease"/>
            <person name="Wu L."/>
            <person name="Ma J."/>
        </authorList>
    </citation>
    <scope>NUCLEOTIDE SEQUENCE [LARGE SCALE GENOMIC DNA]</scope>
    <source>
        <strain evidence="3">JCM 4565</strain>
    </source>
</reference>
<accession>A0ABP3HML6</accession>
<name>A0ABP3HML6_9ACTN</name>
<protein>
    <recommendedName>
        <fullName evidence="4">Integral membrane protein</fullName>
    </recommendedName>
</protein>
<feature type="transmembrane region" description="Helical" evidence="1">
    <location>
        <begin position="211"/>
        <end position="230"/>
    </location>
</feature>
<evidence type="ECO:0008006" key="4">
    <source>
        <dbReference type="Google" id="ProtNLM"/>
    </source>
</evidence>
<proteinExistence type="predicted"/>
<gene>
    <name evidence="2" type="ORF">GCM10010319_58510</name>
</gene>
<feature type="transmembrane region" description="Helical" evidence="1">
    <location>
        <begin position="188"/>
        <end position="205"/>
    </location>
</feature>
<sequence>MSAASPTARAQRRSTLVTAVAGVVCAIAAAYLLLVTVPGARAEQRAFKAAHPCRSDAVSKKCLRPAAATVNGTETVTSGKSVQRWLSVTEDDGTRHRILMAGRPSVVGKVRPGDRVTVTHWHHKSRFVDFHNRRQPTDDDPRGGYRLPYAIALGLLPVAAGFLWAAYRFGRRSTDSPRRSLRQIALPSAAALLLGVLGAAMPWFLRSVWTPLLITGAGTAALLAWVVLAARRDRPRNDDAAAARVPGGEEVLAAGP</sequence>
<evidence type="ECO:0000256" key="1">
    <source>
        <dbReference type="SAM" id="Phobius"/>
    </source>
</evidence>
<organism evidence="2 3">
    <name type="scientific">Streptomyces blastmyceticus</name>
    <dbReference type="NCBI Taxonomy" id="68180"/>
    <lineage>
        <taxon>Bacteria</taxon>
        <taxon>Bacillati</taxon>
        <taxon>Actinomycetota</taxon>
        <taxon>Actinomycetes</taxon>
        <taxon>Kitasatosporales</taxon>
        <taxon>Streptomycetaceae</taxon>
        <taxon>Streptomyces</taxon>
    </lineage>
</organism>
<dbReference type="RefSeq" id="WP_344122565.1">
    <property type="nucleotide sequence ID" value="NZ_BAAABW010000028.1"/>
</dbReference>